<evidence type="ECO:0000313" key="3">
    <source>
        <dbReference type="EMBL" id="AVY95520.1"/>
    </source>
</evidence>
<evidence type="ECO:0000313" key="4">
    <source>
        <dbReference type="Proteomes" id="UP000244173"/>
    </source>
</evidence>
<evidence type="ECO:0000259" key="2">
    <source>
        <dbReference type="PROSITE" id="PS50887"/>
    </source>
</evidence>
<dbReference type="PANTHER" id="PTHR44757">
    <property type="entry name" value="DIGUANYLATE CYCLASE DGCP"/>
    <property type="match status" value="1"/>
</dbReference>
<dbReference type="SUPFAM" id="SSF55073">
    <property type="entry name" value="Nucleotide cyclase"/>
    <property type="match status" value="1"/>
</dbReference>
<sequence>MASGEITRGVITQVPVPASTRHSAPREAFRDAECRLLLQSVNASGAALCITDGETRVRYVNEAFACLSGHARAEMLDRPIRQFLVSDRVSEYRFRKAVKKIRLGQRHETDLLLTRRNGQRLWAHLDSSPVFDPDGSIRHMVTVLTDITRTKLHEVLQCVVMEALVREQPLEHVMTLLCREIERMAPDAIASVLRVDRDGMLHPLAGPSLPASYLRSLDGMPSGPSAGSCGTAAFRGEAVLVTDVARDPLWTDYRQQALALGLHACWSVPVHHRDGRVVATFALYFRDCRGPDPLHSQLVAIGTHLCLLAIERDEAHRHIRQMAFYDALTGLPNRSQLLSRASQMLVEMAREQAGLAVLFVDLDRFKQVNDALGHACGDELLRIVAERLRSVVRDSDLVGRLSGDEFVLVLPRCSVSHVAAFLERLRATLSVPARIGDTTMVLSASVGVSLFPRDGSDMTSLLRHADTAMYQAKRVEHGSFSFFSPP</sequence>
<feature type="domain" description="GGDEF" evidence="2">
    <location>
        <begin position="353"/>
        <end position="485"/>
    </location>
</feature>
<reference evidence="3 4" key="1">
    <citation type="submission" date="2018-04" db="EMBL/GenBank/DDBJ databases">
        <title>Denitrifier Microvirgula.</title>
        <authorList>
            <person name="Anderson E."/>
            <person name="Jang J."/>
            <person name="Ishii S."/>
        </authorList>
    </citation>
    <scope>NUCLEOTIDE SEQUENCE [LARGE SCALE GENOMIC DNA]</scope>
    <source>
        <strain evidence="3 4">BE2.4</strain>
    </source>
</reference>
<dbReference type="NCBIfam" id="TIGR00229">
    <property type="entry name" value="sensory_box"/>
    <property type="match status" value="1"/>
</dbReference>
<dbReference type="Gene3D" id="3.30.450.40">
    <property type="match status" value="1"/>
</dbReference>
<dbReference type="GO" id="GO:0003824">
    <property type="term" value="F:catalytic activity"/>
    <property type="evidence" value="ECO:0007669"/>
    <property type="project" value="UniProtKB-ARBA"/>
</dbReference>
<dbReference type="Pfam" id="PF13185">
    <property type="entry name" value="GAF_2"/>
    <property type="match status" value="1"/>
</dbReference>
<feature type="domain" description="PAC" evidence="1">
    <location>
        <begin position="107"/>
        <end position="159"/>
    </location>
</feature>
<dbReference type="SUPFAM" id="SSF55785">
    <property type="entry name" value="PYP-like sensor domain (PAS domain)"/>
    <property type="match status" value="1"/>
</dbReference>
<dbReference type="CDD" id="cd01949">
    <property type="entry name" value="GGDEF"/>
    <property type="match status" value="1"/>
</dbReference>
<dbReference type="PROSITE" id="PS50113">
    <property type="entry name" value="PAC"/>
    <property type="match status" value="1"/>
</dbReference>
<organism evidence="3 4">
    <name type="scientific">Microvirgula aerodenitrificans</name>
    <dbReference type="NCBI Taxonomy" id="57480"/>
    <lineage>
        <taxon>Bacteria</taxon>
        <taxon>Pseudomonadati</taxon>
        <taxon>Pseudomonadota</taxon>
        <taxon>Betaproteobacteria</taxon>
        <taxon>Neisseriales</taxon>
        <taxon>Aquaspirillaceae</taxon>
        <taxon>Microvirgula</taxon>
    </lineage>
</organism>
<dbReference type="InterPro" id="IPR001610">
    <property type="entry name" value="PAC"/>
</dbReference>
<dbReference type="SMART" id="SM00267">
    <property type="entry name" value="GGDEF"/>
    <property type="match status" value="1"/>
</dbReference>
<dbReference type="SMART" id="SM00086">
    <property type="entry name" value="PAC"/>
    <property type="match status" value="1"/>
</dbReference>
<protein>
    <recommendedName>
        <fullName evidence="5">Diguanylate cyclase</fullName>
    </recommendedName>
</protein>
<accession>A0A2S0PDQ8</accession>
<dbReference type="Gene3D" id="3.30.450.20">
    <property type="entry name" value="PAS domain"/>
    <property type="match status" value="1"/>
</dbReference>
<evidence type="ECO:0000259" key="1">
    <source>
        <dbReference type="PROSITE" id="PS50113"/>
    </source>
</evidence>
<dbReference type="Pfam" id="PF13426">
    <property type="entry name" value="PAS_9"/>
    <property type="match status" value="1"/>
</dbReference>
<dbReference type="PROSITE" id="PS50887">
    <property type="entry name" value="GGDEF"/>
    <property type="match status" value="1"/>
</dbReference>
<evidence type="ECO:0008006" key="5">
    <source>
        <dbReference type="Google" id="ProtNLM"/>
    </source>
</evidence>
<dbReference type="InterPro" id="IPR029787">
    <property type="entry name" value="Nucleotide_cyclase"/>
</dbReference>
<dbReference type="SUPFAM" id="SSF55781">
    <property type="entry name" value="GAF domain-like"/>
    <property type="match status" value="1"/>
</dbReference>
<dbReference type="Proteomes" id="UP000244173">
    <property type="component" value="Chromosome"/>
</dbReference>
<dbReference type="NCBIfam" id="TIGR00254">
    <property type="entry name" value="GGDEF"/>
    <property type="match status" value="1"/>
</dbReference>
<dbReference type="KEGG" id="maer:DAI18_16795"/>
<dbReference type="InterPro" id="IPR000014">
    <property type="entry name" value="PAS"/>
</dbReference>
<dbReference type="InterPro" id="IPR003018">
    <property type="entry name" value="GAF"/>
</dbReference>
<proteinExistence type="predicted"/>
<dbReference type="AlphaFoldDB" id="A0A2S0PDQ8"/>
<keyword evidence="4" id="KW-1185">Reference proteome</keyword>
<dbReference type="InterPro" id="IPR000700">
    <property type="entry name" value="PAS-assoc_C"/>
</dbReference>
<dbReference type="EMBL" id="CP028519">
    <property type="protein sequence ID" value="AVY95520.1"/>
    <property type="molecule type" value="Genomic_DNA"/>
</dbReference>
<dbReference type="InterPro" id="IPR000160">
    <property type="entry name" value="GGDEF_dom"/>
</dbReference>
<dbReference type="SMART" id="SM00091">
    <property type="entry name" value="PAS"/>
    <property type="match status" value="1"/>
</dbReference>
<gene>
    <name evidence="3" type="ORF">DAI18_16795</name>
</gene>
<dbReference type="InterPro" id="IPR035965">
    <property type="entry name" value="PAS-like_dom_sf"/>
</dbReference>
<dbReference type="PANTHER" id="PTHR44757:SF2">
    <property type="entry name" value="BIOFILM ARCHITECTURE MAINTENANCE PROTEIN MBAA"/>
    <property type="match status" value="1"/>
</dbReference>
<dbReference type="Pfam" id="PF00990">
    <property type="entry name" value="GGDEF"/>
    <property type="match status" value="1"/>
</dbReference>
<name>A0A2S0PDQ8_9NEIS</name>
<dbReference type="InterPro" id="IPR052155">
    <property type="entry name" value="Biofilm_reg_signaling"/>
</dbReference>
<dbReference type="Gene3D" id="3.30.70.270">
    <property type="match status" value="1"/>
</dbReference>
<dbReference type="FunFam" id="3.30.70.270:FF:000001">
    <property type="entry name" value="Diguanylate cyclase domain protein"/>
    <property type="match status" value="1"/>
</dbReference>
<dbReference type="InterPro" id="IPR029016">
    <property type="entry name" value="GAF-like_dom_sf"/>
</dbReference>
<dbReference type="InterPro" id="IPR043128">
    <property type="entry name" value="Rev_trsase/Diguanyl_cyclase"/>
</dbReference>
<dbReference type="CDD" id="cd00130">
    <property type="entry name" value="PAS"/>
    <property type="match status" value="1"/>
</dbReference>